<reference evidence="2 3" key="1">
    <citation type="submission" date="2024-01" db="EMBL/GenBank/DDBJ databases">
        <title>Complete Genome Sequence of Alkalicoccus halolimnae BZ-SZ-XJ29T, a Moderately Halophilic Bacterium Isolated from a Salt Lake.</title>
        <authorList>
            <person name="Zhao B."/>
        </authorList>
    </citation>
    <scope>NUCLEOTIDE SEQUENCE [LARGE SCALE GENOMIC DNA]</scope>
    <source>
        <strain evidence="2 3">BZ-SZ-XJ29</strain>
    </source>
</reference>
<keyword evidence="3" id="KW-1185">Reference proteome</keyword>
<accession>A0A5C7FFN5</accession>
<dbReference type="EMBL" id="CP144914">
    <property type="protein sequence ID" value="WWD80939.1"/>
    <property type="molecule type" value="Genomic_DNA"/>
</dbReference>
<evidence type="ECO:0000313" key="3">
    <source>
        <dbReference type="Proteomes" id="UP000321816"/>
    </source>
</evidence>
<dbReference type="InterPro" id="IPR011426">
    <property type="entry name" value="CamS"/>
</dbReference>
<feature type="region of interest" description="Disordered" evidence="1">
    <location>
        <begin position="126"/>
        <end position="154"/>
    </location>
</feature>
<proteinExistence type="predicted"/>
<evidence type="ECO:0000256" key="1">
    <source>
        <dbReference type="SAM" id="MobiDB-lite"/>
    </source>
</evidence>
<organism evidence="2 3">
    <name type="scientific">Alkalicoccus halolimnae</name>
    <dbReference type="NCBI Taxonomy" id="1667239"/>
    <lineage>
        <taxon>Bacteria</taxon>
        <taxon>Bacillati</taxon>
        <taxon>Bacillota</taxon>
        <taxon>Bacilli</taxon>
        <taxon>Bacillales</taxon>
        <taxon>Bacillaceae</taxon>
        <taxon>Alkalicoccus</taxon>
    </lineage>
</organism>
<dbReference type="PROSITE" id="PS51257">
    <property type="entry name" value="PROKAR_LIPOPROTEIN"/>
    <property type="match status" value="1"/>
</dbReference>
<dbReference type="Gene3D" id="3.10.570.10">
    <property type="entry name" value="sex pheromone staph- cam373 precursor domain"/>
    <property type="match status" value="1"/>
</dbReference>
<dbReference type="KEGG" id="ahal:FTX54_005085"/>
<dbReference type="OrthoDB" id="9795361at2"/>
<evidence type="ECO:0000313" key="2">
    <source>
        <dbReference type="EMBL" id="WWD80939.1"/>
    </source>
</evidence>
<gene>
    <name evidence="2" type="ORF">FTX54_005085</name>
</gene>
<name>A0A5C7FFN5_9BACI</name>
<dbReference type="Pfam" id="PF07537">
    <property type="entry name" value="CamS"/>
    <property type="match status" value="1"/>
</dbReference>
<dbReference type="CDD" id="cd13441">
    <property type="entry name" value="CamS_repeat_1"/>
    <property type="match status" value="1"/>
</dbReference>
<sequence length="398" mass="44517">MKNKWKAAGIGSLILAAGCSPTVDQTEEEVIVVEETEEEAQEIIITPTMDTPDNYYRNVLEDGTYIRGDARGSVAHAMNNRIDIDQFEIGLMEIASGIFSPEDYYFQEGTHLDGDLLNSWLRRYSPEDEDEDGEETEESAGLNPQLADEENQEDAMREAPLVLSNIMEHNYYTENGDDGVELSGAVIGISVRSVYYFRTENEDGSLNFFEEPVDEEYALDYAEEAAGEMLERLRTREEFADIPITFAVFMEEPRGSINPGTFHRIAESGAGDTELTGWETISENNFVFPSNEAGEANPALSDQFSQFEEDINNFFDYPVGVVGNGRYKDGSLEEMKIEINLQSHGQAEVIALAQYISSILEDSFQSQAPVYVYLNSVEGSEALVLQYPGESPTMHVYK</sequence>
<dbReference type="CDD" id="cd13440">
    <property type="entry name" value="CamS_repeat_2"/>
    <property type="match status" value="1"/>
</dbReference>
<dbReference type="RefSeq" id="WP_147803989.1">
    <property type="nucleotide sequence ID" value="NZ_CP144914.1"/>
</dbReference>
<feature type="compositionally biased region" description="Acidic residues" evidence="1">
    <location>
        <begin position="127"/>
        <end position="138"/>
    </location>
</feature>
<dbReference type="Proteomes" id="UP000321816">
    <property type="component" value="Chromosome"/>
</dbReference>
<dbReference type="PIRSF" id="PIRSF012509">
    <property type="entry name" value="CamS"/>
    <property type="match status" value="1"/>
</dbReference>
<dbReference type="AlphaFoldDB" id="A0A5C7FFN5"/>
<protein>
    <submittedName>
        <fullName evidence="2">CamS family sex pheromone protein</fullName>
    </submittedName>
</protein>